<reference evidence="2" key="1">
    <citation type="submission" date="2020-10" db="EMBL/GenBank/DDBJ databases">
        <authorList>
            <person name="Kadnikov V."/>
            <person name="Beletsky A.V."/>
            <person name="Mardanov A.V."/>
            <person name="Karnachuk O.V."/>
            <person name="Ravin N.V."/>
        </authorList>
    </citation>
    <scope>NUCLEOTIDE SEQUENCE</scope>
    <source>
        <strain evidence="2">Bu02</strain>
    </source>
</reference>
<keyword evidence="2" id="KW-0813">Transport</keyword>
<dbReference type="AlphaFoldDB" id="A0AAT9LCR5"/>
<protein>
    <submittedName>
        <fullName evidence="2">PTS sugar transporter subunit IIA</fullName>
    </submittedName>
</protein>
<organism evidence="2">
    <name type="scientific">Candidatus Fermentithermobacillus carboniphilus</name>
    <dbReference type="NCBI Taxonomy" id="3085328"/>
    <lineage>
        <taxon>Bacteria</taxon>
        <taxon>Bacillati</taxon>
        <taxon>Bacillota</taxon>
        <taxon>Candidatus Fermentithermobacillia</taxon>
        <taxon>Candidatus Fermentithermobacillales</taxon>
        <taxon>Candidatus Fermentithermobacillaceae</taxon>
        <taxon>Candidatus Fermentithermobacillus</taxon>
    </lineage>
</organism>
<accession>A0AAT9LCR5</accession>
<keyword evidence="2" id="KW-0762">Sugar transport</keyword>
<name>A0AAT9LCR5_9FIRM</name>
<dbReference type="Gene3D" id="3.40.930.10">
    <property type="entry name" value="Mannitol-specific EII, Chain A"/>
    <property type="match status" value="1"/>
</dbReference>
<dbReference type="InterPro" id="IPR051541">
    <property type="entry name" value="PTS_SugarTrans_NitroReg"/>
</dbReference>
<gene>
    <name evidence="2" type="ORF">IMF26_02490</name>
</gene>
<dbReference type="KEGG" id="fcz:IMF26_02490"/>
<feature type="domain" description="PTS EIIA type-2" evidence="1">
    <location>
        <begin position="4"/>
        <end position="151"/>
    </location>
</feature>
<dbReference type="InterPro" id="IPR002178">
    <property type="entry name" value="PTS_EIIA_type-2_dom"/>
</dbReference>
<evidence type="ECO:0000259" key="1">
    <source>
        <dbReference type="PROSITE" id="PS51094"/>
    </source>
</evidence>
<dbReference type="InterPro" id="IPR016152">
    <property type="entry name" value="PTrfase/Anion_transptr"/>
</dbReference>
<dbReference type="CDD" id="cd00211">
    <property type="entry name" value="PTS_IIA_fru"/>
    <property type="match status" value="1"/>
</dbReference>
<dbReference type="EMBL" id="CP062796">
    <property type="protein sequence ID" value="QUL98960.1"/>
    <property type="molecule type" value="Genomic_DNA"/>
</dbReference>
<sequence>MSDVAFDETLVVMDKSFQTKEEVIETLAARLIEKGYVKPAFAGAVLERESKFPTGLPTKPVCVAIPHADPEYCIKPCLAVARLTKPVKFGLMTNPSVQVDVSMVFLLGLHKGSDHVTFLCALTEMFQEEKYLKDLMEADDARKLASMIEKGVSMREGKT</sequence>
<proteinExistence type="predicted"/>
<dbReference type="Pfam" id="PF00359">
    <property type="entry name" value="PTS_EIIA_2"/>
    <property type="match status" value="1"/>
</dbReference>
<dbReference type="PANTHER" id="PTHR47738">
    <property type="entry name" value="PTS SYSTEM FRUCTOSE-LIKE EIIA COMPONENT-RELATED"/>
    <property type="match status" value="1"/>
</dbReference>
<dbReference type="SUPFAM" id="SSF55804">
    <property type="entry name" value="Phoshotransferase/anion transport protein"/>
    <property type="match status" value="1"/>
</dbReference>
<dbReference type="PANTHER" id="PTHR47738:SF3">
    <property type="entry name" value="PHOSPHOTRANSFERASE SYSTEM MANNITOL_FRUCTOSE-SPECIFIC IIA DOMAIN CONTAINING PROTEIN"/>
    <property type="match status" value="1"/>
</dbReference>
<evidence type="ECO:0000313" key="2">
    <source>
        <dbReference type="EMBL" id="QUL98960.1"/>
    </source>
</evidence>
<dbReference type="PROSITE" id="PS51094">
    <property type="entry name" value="PTS_EIIA_TYPE_2"/>
    <property type="match status" value="1"/>
</dbReference>
<reference evidence="2" key="2">
    <citation type="journal article" date="2023" name="Biology">
        <title>Prokaryotic Life Associated with Coal-Fire Gas Vents Revealed by Metagenomics.</title>
        <authorList>
            <person name="Kadnikov V.V."/>
            <person name="Mardanov A.V."/>
            <person name="Beletsky A.V."/>
            <person name="Karnachuk O.V."/>
            <person name="Ravin N.V."/>
        </authorList>
    </citation>
    <scope>NUCLEOTIDE SEQUENCE</scope>
    <source>
        <strain evidence="2">Bu02</strain>
    </source>
</reference>